<dbReference type="RefSeq" id="WP_283897243.1">
    <property type="nucleotide sequence ID" value="NZ_JARWAF010000010.1"/>
</dbReference>
<evidence type="ECO:0000313" key="2">
    <source>
        <dbReference type="Proteomes" id="UP001237194"/>
    </source>
</evidence>
<evidence type="ECO:0008006" key="3">
    <source>
        <dbReference type="Google" id="ProtNLM"/>
    </source>
</evidence>
<dbReference type="Proteomes" id="UP001237194">
    <property type="component" value="Unassembled WGS sequence"/>
</dbReference>
<organism evidence="1 2">
    <name type="scientific">Streptomyces pakalii</name>
    <dbReference type="NCBI Taxonomy" id="3036494"/>
    <lineage>
        <taxon>Bacteria</taxon>
        <taxon>Bacillati</taxon>
        <taxon>Actinomycetota</taxon>
        <taxon>Actinomycetes</taxon>
        <taxon>Kitasatosporales</taxon>
        <taxon>Streptomycetaceae</taxon>
        <taxon>Streptomyces</taxon>
    </lineage>
</organism>
<gene>
    <name evidence="1" type="ORF">P5W92_21915</name>
</gene>
<evidence type="ECO:0000313" key="1">
    <source>
        <dbReference type="EMBL" id="MDJ1643045.1"/>
    </source>
</evidence>
<protein>
    <recommendedName>
        <fullName evidence="3">Secreted protein</fullName>
    </recommendedName>
</protein>
<name>A0ABT7DB62_9ACTN</name>
<dbReference type="EMBL" id="JARWAF010000010">
    <property type="protein sequence ID" value="MDJ1643045.1"/>
    <property type="molecule type" value="Genomic_DNA"/>
</dbReference>
<reference evidence="1 2" key="1">
    <citation type="submission" date="2023-04" db="EMBL/GenBank/DDBJ databases">
        <title>A novel species of the genus Streptomyces: Streptomyces pakalii sp. nov. isolated from a Mexican soil jungle.</title>
        <authorList>
            <person name="Chavez-Hernandez M.A."/>
            <person name="Ortiz-Alvarez J."/>
            <person name="Villa-Tanaca L."/>
            <person name="Hernandez-Rodriguez C."/>
        </authorList>
    </citation>
    <scope>NUCLEOTIDE SEQUENCE [LARGE SCALE GENOMIC DNA]</scope>
    <source>
        <strain evidence="1 2">ENCB-J15</strain>
    </source>
</reference>
<comment type="caution">
    <text evidence="1">The sequence shown here is derived from an EMBL/GenBank/DDBJ whole genome shotgun (WGS) entry which is preliminary data.</text>
</comment>
<keyword evidence="2" id="KW-1185">Reference proteome</keyword>
<sequence>MKHAIARLLKLVWRLLVSVRRQRHPLDPYAYVYPYSCAYVGGSTVHRTGERPPRGEDSPLVRPYFVAHERQVAEQRASEARRRRIRGGVLLIAAHGLHLGRVSKGAA</sequence>
<proteinExistence type="predicted"/>
<accession>A0ABT7DB62</accession>